<evidence type="ECO:0000313" key="3">
    <source>
        <dbReference type="Proteomes" id="UP000193925"/>
    </source>
</evidence>
<proteinExistence type="predicted"/>
<dbReference type="EMBL" id="LT841305">
    <property type="protein sequence ID" value="SMH67330.1"/>
    <property type="molecule type" value="Genomic_DNA"/>
</dbReference>
<dbReference type="EMBL" id="CCCS020000055">
    <property type="protein sequence ID" value="CDQ11731.1"/>
    <property type="molecule type" value="Genomic_DNA"/>
</dbReference>
<dbReference type="RefSeq" id="WP_081919571.1">
    <property type="nucleotide sequence ID" value="NZ_CCCS020000055.1"/>
</dbReference>
<keyword evidence="3" id="KW-1185">Reference proteome</keyword>
<dbReference type="Pfam" id="PF10604">
    <property type="entry name" value="Polyketide_cyc2"/>
    <property type="match status" value="1"/>
</dbReference>
<evidence type="ECO:0008006" key="4">
    <source>
        <dbReference type="Google" id="ProtNLM"/>
    </source>
</evidence>
<organism evidence="1">
    <name type="scientific">Acidithiobacillus ferrivorans</name>
    <dbReference type="NCBI Taxonomy" id="160808"/>
    <lineage>
        <taxon>Bacteria</taxon>
        <taxon>Pseudomonadati</taxon>
        <taxon>Pseudomonadota</taxon>
        <taxon>Acidithiobacillia</taxon>
        <taxon>Acidithiobacillales</taxon>
        <taxon>Acidithiobacillaceae</taxon>
        <taxon>Acidithiobacillus</taxon>
    </lineage>
</organism>
<name>A0A060UTS0_9PROT</name>
<dbReference type="AlphaFoldDB" id="A0A060UTS0"/>
<evidence type="ECO:0000313" key="2">
    <source>
        <dbReference type="EMBL" id="SMH67330.1"/>
    </source>
</evidence>
<dbReference type="SUPFAM" id="SSF55961">
    <property type="entry name" value="Bet v1-like"/>
    <property type="match status" value="1"/>
</dbReference>
<accession>A0A060UTS0</accession>
<reference evidence="1" key="2">
    <citation type="submission" date="2014-07" db="EMBL/GenBank/DDBJ databases">
        <title>Initial genome analysis of the psychrotolerant acidophile Acidithiobacillus ferrivorans CF27: insights into iron and sulfur oxidation pathways and into biofilm formation.</title>
        <authorList>
            <person name="Talla E."/>
            <person name="Hedrich S."/>
            <person name="Mangenot S."/>
            <person name="Ji B."/>
            <person name="Johnson D.B."/>
            <person name="Barbe V."/>
            <person name="Bonnefoy V."/>
        </authorList>
    </citation>
    <scope>NUCLEOTIDE SEQUENCE [LARGE SCALE GENOMIC DNA]</scope>
    <source>
        <strain evidence="1">CF27</strain>
    </source>
</reference>
<protein>
    <recommendedName>
        <fullName evidence="4">Polyketide cyclase</fullName>
    </recommendedName>
</protein>
<reference evidence="2 3" key="3">
    <citation type="submission" date="2017-03" db="EMBL/GenBank/DDBJ databases">
        <authorList>
            <person name="Regsiter A."/>
            <person name="William W."/>
        </authorList>
    </citation>
    <scope>NUCLEOTIDE SEQUENCE [LARGE SCALE GENOMIC DNA]</scope>
    <source>
        <strain evidence="2">PRJEB5721</strain>
    </source>
</reference>
<gene>
    <name evidence="2" type="ORF">AFERRI_50531</name>
    <name evidence="1" type="ORF">AFERRI_590005</name>
</gene>
<dbReference type="InterPro" id="IPR019587">
    <property type="entry name" value="Polyketide_cyclase/dehydratase"/>
</dbReference>
<dbReference type="InterPro" id="IPR023393">
    <property type="entry name" value="START-like_dom_sf"/>
</dbReference>
<dbReference type="Gene3D" id="3.30.530.20">
    <property type="match status" value="1"/>
</dbReference>
<reference evidence="1" key="1">
    <citation type="submission" date="2014-03" db="EMBL/GenBank/DDBJ databases">
        <authorList>
            <person name="Genoscope - CEA"/>
        </authorList>
    </citation>
    <scope>NUCLEOTIDE SEQUENCE [LARGE SCALE GENOMIC DNA]</scope>
    <source>
        <strain evidence="1">CF27</strain>
    </source>
</reference>
<dbReference type="Proteomes" id="UP000193925">
    <property type="component" value="Chromosome AFERRI"/>
</dbReference>
<evidence type="ECO:0000313" key="1">
    <source>
        <dbReference type="EMBL" id="CDQ11731.1"/>
    </source>
</evidence>
<sequence>MMQFEEQIVIAAPPEKVFALYENVTAWSSWDPDVKTSSIEGSFSSGASGSLQPSSGPKAKIKFTEVMPNRSFTVETKLPLCVMRFEHELTLLPSGTNAKHRVTFQGLLSSFFGRVIGSQIRKGLPNTLQGLKRAAEHQS</sequence>